<proteinExistence type="predicted"/>
<feature type="transmembrane region" description="Helical" evidence="1">
    <location>
        <begin position="90"/>
        <end position="109"/>
    </location>
</feature>
<dbReference type="EMBL" id="AHAM01000181">
    <property type="protein sequence ID" value="EHK55115.1"/>
    <property type="molecule type" value="Genomic_DNA"/>
</dbReference>
<keyword evidence="1" id="KW-0472">Membrane</keyword>
<evidence type="ECO:0008006" key="4">
    <source>
        <dbReference type="Google" id="ProtNLM"/>
    </source>
</evidence>
<dbReference type="AlphaFoldDB" id="H0HVW1"/>
<protein>
    <recommendedName>
        <fullName evidence="4">DUF599 domain-containing protein</fullName>
    </recommendedName>
</protein>
<keyword evidence="3" id="KW-1185">Reference proteome</keyword>
<evidence type="ECO:0000313" key="2">
    <source>
        <dbReference type="EMBL" id="EHK55115.1"/>
    </source>
</evidence>
<evidence type="ECO:0000256" key="1">
    <source>
        <dbReference type="SAM" id="Phobius"/>
    </source>
</evidence>
<dbReference type="PATRIC" id="fig|1107882.3.peg.4215"/>
<feature type="transmembrane region" description="Helical" evidence="1">
    <location>
        <begin position="210"/>
        <end position="232"/>
    </location>
</feature>
<dbReference type="PANTHER" id="PTHR31881">
    <property type="match status" value="1"/>
</dbReference>
<dbReference type="InterPro" id="IPR006747">
    <property type="entry name" value="DUF599"/>
</dbReference>
<keyword evidence="1" id="KW-0812">Transmembrane</keyword>
<dbReference type="PANTHER" id="PTHR31881:SF6">
    <property type="entry name" value="OS09G0494600 PROTEIN"/>
    <property type="match status" value="1"/>
</dbReference>
<sequence length="264" mass="28384">MGEADFQHLSCYGFAMGDSLFLTGADLAALAFFLAVWLVHGLAANGKLVGRMSLTTAMNAQREAWMRTMAQRELRMIDTSIMVGLQQGTAFFASSSLLALGGCFALLGASNDVLSVLSDLPLADAPPRQVFEIKVLGLMALLAYAFFKFGWSYRLFNYCSILIGAVPMHKEGSADPVAMEAAIGRATRMNVLAGRHFNAGLRGVFFSLGYLGWFVGPEAFALTTTLLFAVLLRRQFFSAARLAVIDESAQAGPGNGSSIRPESQ</sequence>
<evidence type="ECO:0000313" key="3">
    <source>
        <dbReference type="Proteomes" id="UP000003250"/>
    </source>
</evidence>
<name>H0HVW1_9HYPH</name>
<gene>
    <name evidence="2" type="ORF">MAXJ12_21594</name>
</gene>
<dbReference type="Pfam" id="PF04654">
    <property type="entry name" value="DUF599"/>
    <property type="match status" value="1"/>
</dbReference>
<feature type="transmembrane region" description="Helical" evidence="1">
    <location>
        <begin position="129"/>
        <end position="147"/>
    </location>
</feature>
<feature type="transmembrane region" description="Helical" evidence="1">
    <location>
        <begin position="20"/>
        <end position="43"/>
    </location>
</feature>
<reference evidence="2 3" key="1">
    <citation type="journal article" date="2012" name="J. Bacteriol.">
        <title>Draft Genome Sequence of Mesorhizobium alhagi CCNWXJ12-2T, a Novel Salt-Resistant Species Isolated from the Desert of Northwestern China.</title>
        <authorList>
            <person name="Zhou M."/>
            <person name="Chen W."/>
            <person name="Chen H."/>
            <person name="Wei G."/>
        </authorList>
    </citation>
    <scope>NUCLEOTIDE SEQUENCE [LARGE SCALE GENOMIC DNA]</scope>
    <source>
        <strain evidence="2 3">CCNWXJ12-2</strain>
    </source>
</reference>
<organism evidence="2 3">
    <name type="scientific">Mesorhizobium alhagi CCNWXJ12-2</name>
    <dbReference type="NCBI Taxonomy" id="1107882"/>
    <lineage>
        <taxon>Bacteria</taxon>
        <taxon>Pseudomonadati</taxon>
        <taxon>Pseudomonadota</taxon>
        <taxon>Alphaproteobacteria</taxon>
        <taxon>Hyphomicrobiales</taxon>
        <taxon>Phyllobacteriaceae</taxon>
        <taxon>Allomesorhizobium</taxon>
    </lineage>
</organism>
<accession>H0HVW1</accession>
<dbReference type="Proteomes" id="UP000003250">
    <property type="component" value="Unassembled WGS sequence"/>
</dbReference>
<keyword evidence="1" id="KW-1133">Transmembrane helix</keyword>